<proteinExistence type="inferred from homology"/>
<dbReference type="GO" id="GO:0055085">
    <property type="term" value="P:transmembrane transport"/>
    <property type="evidence" value="ECO:0007669"/>
    <property type="project" value="InterPro"/>
</dbReference>
<dbReference type="Proteomes" id="UP000315577">
    <property type="component" value="Unassembled WGS sequence"/>
</dbReference>
<accession>A0A4V2UWK8</accession>
<dbReference type="PANTHER" id="PTHR33376:SF7">
    <property type="entry name" value="C4-DICARBOXYLATE-BINDING PROTEIN DCTB"/>
    <property type="match status" value="1"/>
</dbReference>
<evidence type="ECO:0000313" key="8">
    <source>
        <dbReference type="Proteomes" id="UP000315577"/>
    </source>
</evidence>
<dbReference type="InterPro" id="IPR038404">
    <property type="entry name" value="TRAP_DctP_sf"/>
</dbReference>
<protein>
    <submittedName>
        <fullName evidence="5 6">Solute-binding protein</fullName>
    </submittedName>
</protein>
<dbReference type="Pfam" id="PF03480">
    <property type="entry name" value="DctP"/>
    <property type="match status" value="1"/>
</dbReference>
<evidence type="ECO:0000313" key="7">
    <source>
        <dbReference type="Proteomes" id="UP000295536"/>
    </source>
</evidence>
<dbReference type="AlphaFoldDB" id="A0A4V2UWK8"/>
<reference evidence="6 8" key="2">
    <citation type="submission" date="2019-07" db="EMBL/GenBank/DDBJ databases">
        <title>Tepidimonas ignava SPS-1037 draft genome.</title>
        <authorList>
            <person name="Da Costa M.S."/>
            <person name="Froufe H.J.C."/>
            <person name="Egas C."/>
            <person name="Albuquerque L."/>
        </authorList>
    </citation>
    <scope>NUCLEOTIDE SEQUENCE [LARGE SCALE GENOMIC DNA]</scope>
    <source>
        <strain evidence="6 8">SPS-1037</strain>
    </source>
</reference>
<dbReference type="Proteomes" id="UP000295536">
    <property type="component" value="Unassembled WGS sequence"/>
</dbReference>
<evidence type="ECO:0000256" key="4">
    <source>
        <dbReference type="SAM" id="SignalP"/>
    </source>
</evidence>
<feature type="chain" id="PRO_5020406184" evidence="4">
    <location>
        <begin position="26"/>
        <end position="160"/>
    </location>
</feature>
<keyword evidence="3 4" id="KW-0732">Signal</keyword>
<gene>
    <name evidence="5" type="ORF">EDC36_101283</name>
    <name evidence="6" type="ORF">Tigna_02309</name>
</gene>
<evidence type="ECO:0000256" key="3">
    <source>
        <dbReference type="ARBA" id="ARBA00022729"/>
    </source>
</evidence>
<organism evidence="5 7">
    <name type="scientific">Tepidimonas ignava</name>
    <dbReference type="NCBI Taxonomy" id="114249"/>
    <lineage>
        <taxon>Bacteria</taxon>
        <taxon>Pseudomonadati</taxon>
        <taxon>Pseudomonadota</taxon>
        <taxon>Betaproteobacteria</taxon>
        <taxon>Burkholderiales</taxon>
        <taxon>Tepidimonas</taxon>
    </lineage>
</organism>
<dbReference type="EMBL" id="SMAH01000001">
    <property type="protein sequence ID" value="TCT00008.1"/>
    <property type="molecule type" value="Genomic_DNA"/>
</dbReference>
<reference evidence="5 7" key="1">
    <citation type="submission" date="2019-03" db="EMBL/GenBank/DDBJ databases">
        <title>Genomic Encyclopedia of Type Strains, Phase IV (KMG-IV): sequencing the most valuable type-strain genomes for metagenomic binning, comparative biology and taxonomic classification.</title>
        <authorList>
            <person name="Goeker M."/>
        </authorList>
    </citation>
    <scope>NUCLEOTIDE SEQUENCE [LARGE SCALE GENOMIC DNA]</scope>
    <source>
        <strain evidence="5 7">DSM 12034</strain>
    </source>
</reference>
<keyword evidence="8" id="KW-1185">Reference proteome</keyword>
<sequence>MLNKRTLCKAAVAVAAMGLLGGVQAQTRVIKFANQNAKGHPIVQGMDKFAELVEQKSGGRLKVQVFAGGVLGSDQANVSALQGGTLEMASMNSGILASIVKEFAIYDFPFMFGNPREADAVLDGPFGKQLHAKLEDKGLVGLAYYELGFRHLTKSPLKYS</sequence>
<evidence type="ECO:0000313" key="5">
    <source>
        <dbReference type="EMBL" id="TCT00008.1"/>
    </source>
</evidence>
<dbReference type="NCBIfam" id="NF037995">
    <property type="entry name" value="TRAP_S1"/>
    <property type="match status" value="1"/>
</dbReference>
<dbReference type="Gene3D" id="3.40.190.170">
    <property type="entry name" value="Bacterial extracellular solute-binding protein, family 7"/>
    <property type="match status" value="1"/>
</dbReference>
<dbReference type="RefSeq" id="WP_313905135.1">
    <property type="nucleotide sequence ID" value="NZ_SMAH01000001.1"/>
</dbReference>
<evidence type="ECO:0000313" key="6">
    <source>
        <dbReference type="EMBL" id="TSE19177.1"/>
    </source>
</evidence>
<dbReference type="PANTHER" id="PTHR33376">
    <property type="match status" value="1"/>
</dbReference>
<comment type="similarity">
    <text evidence="1">Belongs to the bacterial solute-binding protein 7 family.</text>
</comment>
<dbReference type="EMBL" id="VJNC01000018">
    <property type="protein sequence ID" value="TSE19177.1"/>
    <property type="molecule type" value="Genomic_DNA"/>
</dbReference>
<keyword evidence="2" id="KW-0813">Transport</keyword>
<evidence type="ECO:0000256" key="2">
    <source>
        <dbReference type="ARBA" id="ARBA00022448"/>
    </source>
</evidence>
<name>A0A4V2UWK8_9BURK</name>
<dbReference type="InterPro" id="IPR018389">
    <property type="entry name" value="DctP_fam"/>
</dbReference>
<feature type="signal peptide" evidence="4">
    <location>
        <begin position="1"/>
        <end position="25"/>
    </location>
</feature>
<evidence type="ECO:0000256" key="1">
    <source>
        <dbReference type="ARBA" id="ARBA00009023"/>
    </source>
</evidence>
<comment type="caution">
    <text evidence="5">The sequence shown here is derived from an EMBL/GenBank/DDBJ whole genome shotgun (WGS) entry which is preliminary data.</text>
</comment>